<evidence type="ECO:0000256" key="1">
    <source>
        <dbReference type="ARBA" id="ARBA00000798"/>
    </source>
</evidence>
<dbReference type="Pfam" id="PF13091">
    <property type="entry name" value="PLDc_2"/>
    <property type="match status" value="1"/>
</dbReference>
<feature type="domain" description="PLD phosphodiesterase" evidence="9">
    <location>
        <begin position="427"/>
        <end position="454"/>
    </location>
</feature>
<sequence>MKSFPPLRLLVPSLAFIGGAAQAQSLPFGFGLPAPTQVAPDTPELCTPPTDPLEKAVWDVVQRDQQARDRLARTPPTPDLSCGNRFDGLLELPLVPGREDDAFSQLMTSVREARAEVLVANMFIETGTGAPGWLLAGALRDLYRKVQADPAAYPEGMTVRIATGGMPGFLSPSELLPARFAGALRSLGVPLSDPKLGWSVEVADYRYFPHSHVKMHVIDGKQVVTGGYNISAWYLPRTQPGGHDLHDLGLALSGPVARAGVAAFDDLWTKSRLLSCPPLVTPQNIGRECRFRWLPTTLPSHPPSTLRVTPLGDSRAWMLYRRAGYVQADEVGLALLRGSRQTLDLMHADFSANINCLYAFKTPHDCDPATFPSYFQEVIRAAERGVKIRVLTVDYDVGQLWNRSGIALMRQELRRRGLEHLFEARYTRFKMHTKATLVDGQMLVVGSINYHFSSWGTAGLNEAALATNDPQAIARQRELFERAWNDPKLSRPAPAEPWLSDLQPDLVARPTSP</sequence>
<dbReference type="PANTHER" id="PTHR43856">
    <property type="entry name" value="CARDIOLIPIN HYDROLASE"/>
    <property type="match status" value="1"/>
</dbReference>
<dbReference type="PROSITE" id="PS50035">
    <property type="entry name" value="PLD"/>
    <property type="match status" value="2"/>
</dbReference>
<feature type="signal peptide" evidence="8">
    <location>
        <begin position="1"/>
        <end position="23"/>
    </location>
</feature>
<keyword evidence="5" id="KW-0442">Lipid degradation</keyword>
<feature type="domain" description="PLD phosphodiesterase" evidence="9">
    <location>
        <begin position="207"/>
        <end position="234"/>
    </location>
</feature>
<evidence type="ECO:0000256" key="3">
    <source>
        <dbReference type="ARBA" id="ARBA00012027"/>
    </source>
</evidence>
<feature type="chain" id="PRO_5043391650" description="phospholipase D" evidence="8">
    <location>
        <begin position="24"/>
        <end position="513"/>
    </location>
</feature>
<evidence type="ECO:0000256" key="8">
    <source>
        <dbReference type="SAM" id="SignalP"/>
    </source>
</evidence>
<evidence type="ECO:0000256" key="7">
    <source>
        <dbReference type="SAM" id="MobiDB-lite"/>
    </source>
</evidence>
<gene>
    <name evidence="10" type="ORF">WDJ50_01495</name>
</gene>
<comment type="catalytic activity">
    <reaction evidence="1">
        <text>a 1,2-diacyl-sn-glycero-3-phosphocholine + H2O = a 1,2-diacyl-sn-glycero-3-phosphate + choline + H(+)</text>
        <dbReference type="Rhea" id="RHEA:14445"/>
        <dbReference type="ChEBI" id="CHEBI:15354"/>
        <dbReference type="ChEBI" id="CHEBI:15377"/>
        <dbReference type="ChEBI" id="CHEBI:15378"/>
        <dbReference type="ChEBI" id="CHEBI:57643"/>
        <dbReference type="ChEBI" id="CHEBI:58608"/>
        <dbReference type="EC" id="3.1.4.4"/>
    </reaction>
</comment>
<organism evidence="10">
    <name type="scientific">Deinococcus sp. VB142</name>
    <dbReference type="NCBI Taxonomy" id="3112952"/>
    <lineage>
        <taxon>Bacteria</taxon>
        <taxon>Thermotogati</taxon>
        <taxon>Deinococcota</taxon>
        <taxon>Deinococci</taxon>
        <taxon>Deinococcales</taxon>
        <taxon>Deinococcaceae</taxon>
        <taxon>Deinococcus</taxon>
    </lineage>
</organism>
<name>A0AAU6Q2Q5_9DEIO</name>
<proteinExistence type="inferred from homology"/>
<dbReference type="PANTHER" id="PTHR43856:SF1">
    <property type="entry name" value="MITOCHONDRIAL CARDIOLIPIN HYDROLASE"/>
    <property type="match status" value="1"/>
</dbReference>
<dbReference type="Gene3D" id="3.30.870.10">
    <property type="entry name" value="Endonuclease Chain A"/>
    <property type="match status" value="2"/>
</dbReference>
<dbReference type="SUPFAM" id="SSF56024">
    <property type="entry name" value="Phospholipase D/nuclease"/>
    <property type="match status" value="2"/>
</dbReference>
<comment type="similarity">
    <text evidence="2">Belongs to the phospholipase D family.</text>
</comment>
<evidence type="ECO:0000256" key="4">
    <source>
        <dbReference type="ARBA" id="ARBA00022801"/>
    </source>
</evidence>
<dbReference type="EC" id="3.1.4.4" evidence="3"/>
<keyword evidence="4" id="KW-0378">Hydrolase</keyword>
<feature type="region of interest" description="Disordered" evidence="7">
    <location>
        <begin position="485"/>
        <end position="513"/>
    </location>
</feature>
<evidence type="ECO:0000313" key="10">
    <source>
        <dbReference type="EMBL" id="WYF44817.1"/>
    </source>
</evidence>
<evidence type="ECO:0000256" key="2">
    <source>
        <dbReference type="ARBA" id="ARBA00008664"/>
    </source>
</evidence>
<dbReference type="EMBL" id="CP149782">
    <property type="protein sequence ID" value="WYF44817.1"/>
    <property type="molecule type" value="Genomic_DNA"/>
</dbReference>
<evidence type="ECO:0000256" key="5">
    <source>
        <dbReference type="ARBA" id="ARBA00022963"/>
    </source>
</evidence>
<dbReference type="InterPro" id="IPR051406">
    <property type="entry name" value="PLD_domain"/>
</dbReference>
<dbReference type="InterPro" id="IPR025202">
    <property type="entry name" value="PLD-like_dom"/>
</dbReference>
<dbReference type="GO" id="GO:0006793">
    <property type="term" value="P:phosphorus metabolic process"/>
    <property type="evidence" value="ECO:0007669"/>
    <property type="project" value="UniProtKB-ARBA"/>
</dbReference>
<dbReference type="GO" id="GO:0004630">
    <property type="term" value="F:phospholipase D activity"/>
    <property type="evidence" value="ECO:0007669"/>
    <property type="project" value="UniProtKB-EC"/>
</dbReference>
<accession>A0AAU6Q2Q5</accession>
<dbReference type="RefSeq" id="WP_339095998.1">
    <property type="nucleotide sequence ID" value="NZ_CP149782.1"/>
</dbReference>
<dbReference type="GO" id="GO:0016891">
    <property type="term" value="F:RNA endonuclease activity producing 5'-phosphomonoesters, hydrolytic mechanism"/>
    <property type="evidence" value="ECO:0007669"/>
    <property type="project" value="TreeGrafter"/>
</dbReference>
<dbReference type="InterPro" id="IPR001736">
    <property type="entry name" value="PLipase_D/transphosphatidylase"/>
</dbReference>
<evidence type="ECO:0000259" key="9">
    <source>
        <dbReference type="PROSITE" id="PS50035"/>
    </source>
</evidence>
<evidence type="ECO:0000256" key="6">
    <source>
        <dbReference type="ARBA" id="ARBA00023098"/>
    </source>
</evidence>
<keyword evidence="6" id="KW-0443">Lipid metabolism</keyword>
<protein>
    <recommendedName>
        <fullName evidence="3">phospholipase D</fullName>
        <ecNumber evidence="3">3.1.4.4</ecNumber>
    </recommendedName>
</protein>
<reference evidence="10" key="1">
    <citation type="submission" date="2024-03" db="EMBL/GenBank/DDBJ databases">
        <title>Deinococcus weizhi sp. nov., isolated from human skin.</title>
        <authorList>
            <person name="Wei Z."/>
            <person name="Tian F."/>
            <person name="Yang C."/>
            <person name="Xin L.T."/>
            <person name="Wen Z.J."/>
            <person name="Lan K.C."/>
            <person name="Yu L."/>
            <person name="Zhe W."/>
            <person name="Dan F.D."/>
            <person name="Jun W."/>
            <person name="Rui Z."/>
            <person name="Yong X.J."/>
            <person name="Ting Y."/>
            <person name="Wei X."/>
            <person name="Xu Z.G."/>
            <person name="Xin Z."/>
            <person name="Dong F.G."/>
            <person name="Ni X.M."/>
            <person name="Zheng M.G."/>
            <person name="Chun Y."/>
            <person name="Qian W.X."/>
        </authorList>
    </citation>
    <scope>NUCLEOTIDE SEQUENCE</scope>
    <source>
        <strain evidence="10">VB142</strain>
    </source>
</reference>
<dbReference type="AlphaFoldDB" id="A0AAU6Q2Q5"/>
<keyword evidence="8" id="KW-0732">Signal</keyword>
<dbReference type="GO" id="GO:0016042">
    <property type="term" value="P:lipid catabolic process"/>
    <property type="evidence" value="ECO:0007669"/>
    <property type="project" value="UniProtKB-KW"/>
</dbReference>